<evidence type="ECO:0000256" key="3">
    <source>
        <dbReference type="ARBA" id="ARBA00022563"/>
    </source>
</evidence>
<comment type="function">
    <text evidence="10">Catalyzes the formation of S-adenosylmethionine (AdoMet) from methionine and ATP. The overall synthetic reaction is composed of two sequential steps, AdoMet formation and the subsequent tripolyphosphate hydrolysis which occurs prior to release of AdoMet from the enzyme.</text>
</comment>
<accession>A0A174H433</accession>
<name>A0A174H433_9FIRM</name>
<dbReference type="NCBIfam" id="TIGR01034">
    <property type="entry name" value="metK"/>
    <property type="match status" value="1"/>
</dbReference>
<comment type="catalytic activity">
    <reaction evidence="10">
        <text>L-methionine + ATP + H2O = S-adenosyl-L-methionine + phosphate + diphosphate</text>
        <dbReference type="Rhea" id="RHEA:21080"/>
        <dbReference type="ChEBI" id="CHEBI:15377"/>
        <dbReference type="ChEBI" id="CHEBI:30616"/>
        <dbReference type="ChEBI" id="CHEBI:33019"/>
        <dbReference type="ChEBI" id="CHEBI:43474"/>
        <dbReference type="ChEBI" id="CHEBI:57844"/>
        <dbReference type="ChEBI" id="CHEBI:59789"/>
        <dbReference type="EC" id="2.5.1.6"/>
    </reaction>
</comment>
<feature type="binding site" description="in other chain" evidence="10">
    <location>
        <position position="17"/>
    </location>
    <ligand>
        <name>ATP</name>
        <dbReference type="ChEBI" id="CHEBI:30616"/>
        <note>ligand shared between two neighboring subunits</note>
    </ligand>
</feature>
<proteinExistence type="inferred from homology"/>
<gene>
    <name evidence="17" type="primary">metK_2</name>
    <name evidence="10" type="synonym">metK</name>
    <name evidence="16" type="synonym">metK_1</name>
    <name evidence="20" type="ORF">DW068_09950</name>
    <name evidence="19" type="ORF">DW833_13965</name>
    <name evidence="18" type="ORF">DXD91_11610</name>
    <name evidence="17" type="ORF">ERS852450_02216</name>
    <name evidence="16" type="ORF">ERS852578_00682</name>
</gene>
<evidence type="ECO:0000313" key="19">
    <source>
        <dbReference type="EMBL" id="RHC60753.1"/>
    </source>
</evidence>
<evidence type="ECO:0000256" key="8">
    <source>
        <dbReference type="ARBA" id="ARBA00022842"/>
    </source>
</evidence>
<comment type="cofactor">
    <cofactor evidence="10">
        <name>K(+)</name>
        <dbReference type="ChEBI" id="CHEBI:29103"/>
    </cofactor>
    <text evidence="10">Binds 1 potassium ion per subunit.</text>
</comment>
<dbReference type="EC" id="2.5.1.6" evidence="10"/>
<feature type="binding site" evidence="10">
    <location>
        <position position="241"/>
    </location>
    <ligand>
        <name>ATP</name>
        <dbReference type="ChEBI" id="CHEBI:30616"/>
        <note>ligand shared between two neighboring subunits</note>
    </ligand>
</feature>
<feature type="binding site" evidence="10">
    <location>
        <position position="45"/>
    </location>
    <ligand>
        <name>K(+)</name>
        <dbReference type="ChEBI" id="CHEBI:29103"/>
    </ligand>
</feature>
<dbReference type="UniPathway" id="UPA00315">
    <property type="reaction ID" value="UER00080"/>
</dbReference>
<dbReference type="Pfam" id="PF00438">
    <property type="entry name" value="S-AdoMet_synt_N"/>
    <property type="match status" value="1"/>
</dbReference>
<dbReference type="InterPro" id="IPR022631">
    <property type="entry name" value="ADOMET_SYNTHASE_CS"/>
</dbReference>
<dbReference type="Proteomes" id="UP000284621">
    <property type="component" value="Unassembled WGS sequence"/>
</dbReference>
<keyword evidence="9 10" id="KW-0630">Potassium</keyword>
<dbReference type="InterPro" id="IPR022628">
    <property type="entry name" value="S-AdoMet_synt_N"/>
</dbReference>
<dbReference type="PROSITE" id="PS00377">
    <property type="entry name" value="ADOMET_SYNTHASE_2"/>
    <property type="match status" value="1"/>
</dbReference>
<evidence type="ECO:0000256" key="4">
    <source>
        <dbReference type="ARBA" id="ARBA00022679"/>
    </source>
</evidence>
<dbReference type="EMBL" id="CYYC01000006">
    <property type="protein sequence ID" value="CUM85677.1"/>
    <property type="molecule type" value="Genomic_DNA"/>
</dbReference>
<evidence type="ECO:0000256" key="1">
    <source>
        <dbReference type="ARBA" id="ARBA00005224"/>
    </source>
</evidence>
<feature type="binding site" evidence="10">
    <location>
        <position position="241"/>
    </location>
    <ligand>
        <name>L-methionine</name>
        <dbReference type="ChEBI" id="CHEBI:57844"/>
        <note>ligand shared between two neighboring subunits</note>
    </ligand>
</feature>
<evidence type="ECO:0000313" key="25">
    <source>
        <dbReference type="Proteomes" id="UP000284621"/>
    </source>
</evidence>
<dbReference type="EMBL" id="QSOE01000090">
    <property type="protein sequence ID" value="RGI83872.1"/>
    <property type="molecule type" value="Genomic_DNA"/>
</dbReference>
<evidence type="ECO:0000313" key="18">
    <source>
        <dbReference type="EMBL" id="RGI83872.1"/>
    </source>
</evidence>
<dbReference type="EMBL" id="QSID01000019">
    <property type="protein sequence ID" value="RHC60753.1"/>
    <property type="molecule type" value="Genomic_DNA"/>
</dbReference>
<dbReference type="SUPFAM" id="SSF55973">
    <property type="entry name" value="S-adenosylmethionine synthetase"/>
    <property type="match status" value="3"/>
</dbReference>
<dbReference type="InterPro" id="IPR022630">
    <property type="entry name" value="S-AdoMet_synt_C"/>
</dbReference>
<keyword evidence="25" id="KW-1185">Reference proteome</keyword>
<keyword evidence="3 10" id="KW-0554">One-carbon metabolism</keyword>
<evidence type="ECO:0000256" key="9">
    <source>
        <dbReference type="ARBA" id="ARBA00022958"/>
    </source>
</evidence>
<dbReference type="InterPro" id="IPR022629">
    <property type="entry name" value="S-AdoMet_synt_central"/>
</dbReference>
<reference evidence="23 24" key="2">
    <citation type="submission" date="2018-08" db="EMBL/GenBank/DDBJ databases">
        <title>A genome reference for cultivated species of the human gut microbiota.</title>
        <authorList>
            <person name="Zou Y."/>
            <person name="Xue W."/>
            <person name="Luo G."/>
        </authorList>
    </citation>
    <scope>NUCLEOTIDE SEQUENCE [LARGE SCALE GENOMIC DNA]</scope>
    <source>
        <strain evidence="20 24">AF45-14BH</strain>
        <strain evidence="19 25">AM34-3LB</strain>
        <strain evidence="18 23">TM10-1AC</strain>
    </source>
</reference>
<dbReference type="HAMAP" id="MF_00086">
    <property type="entry name" value="S_AdoMet_synth1"/>
    <property type="match status" value="1"/>
</dbReference>
<dbReference type="Proteomes" id="UP000095390">
    <property type="component" value="Unassembled WGS sequence"/>
</dbReference>
<dbReference type="GeneID" id="75048909"/>
<reference evidence="21 22" key="1">
    <citation type="submission" date="2015-09" db="EMBL/GenBank/DDBJ databases">
        <authorList>
            <consortium name="Pathogen Informatics"/>
        </authorList>
    </citation>
    <scope>NUCLEOTIDE SEQUENCE [LARGE SCALE GENOMIC DNA]</scope>
    <source>
        <strain evidence="17 22">2789STDY5834835</strain>
        <strain evidence="16 21">2789STDY5834966</strain>
    </source>
</reference>
<dbReference type="GO" id="GO:0000287">
    <property type="term" value="F:magnesium ion binding"/>
    <property type="evidence" value="ECO:0007669"/>
    <property type="project" value="UniProtKB-UniRule"/>
</dbReference>
<dbReference type="PIRSF" id="PIRSF000497">
    <property type="entry name" value="MAT"/>
    <property type="match status" value="1"/>
</dbReference>
<feature type="binding site" description="in other chain" evidence="10">
    <location>
        <begin position="232"/>
        <end position="233"/>
    </location>
    <ligand>
        <name>ATP</name>
        <dbReference type="ChEBI" id="CHEBI:30616"/>
        <note>ligand shared between two neighboring subunits</note>
    </ligand>
</feature>
<comment type="subunit">
    <text evidence="10">Homotetramer; dimer of dimers.</text>
</comment>
<dbReference type="Gene3D" id="3.30.300.10">
    <property type="match status" value="3"/>
</dbReference>
<evidence type="ECO:0000259" key="15">
    <source>
        <dbReference type="Pfam" id="PF02773"/>
    </source>
</evidence>
<dbReference type="Pfam" id="PF02772">
    <property type="entry name" value="S-AdoMet_synt_M"/>
    <property type="match status" value="1"/>
</dbReference>
<dbReference type="GO" id="GO:0005737">
    <property type="term" value="C:cytoplasm"/>
    <property type="evidence" value="ECO:0007669"/>
    <property type="project" value="UniProtKB-SubCell"/>
</dbReference>
<keyword evidence="4 10" id="KW-0808">Transferase</keyword>
<protein>
    <recommendedName>
        <fullName evidence="10">S-adenosylmethionine synthase</fullName>
        <shortName evidence="10">AdoMet synthase</shortName>
        <ecNumber evidence="10">2.5.1.6</ecNumber>
    </recommendedName>
    <alternativeName>
        <fullName evidence="10">MAT</fullName>
    </alternativeName>
    <alternativeName>
        <fullName evidence="10">Methionine adenosyltransferase</fullName>
    </alternativeName>
</protein>
<evidence type="ECO:0000259" key="13">
    <source>
        <dbReference type="Pfam" id="PF00438"/>
    </source>
</evidence>
<dbReference type="EMBL" id="CYZL01000020">
    <property type="protein sequence ID" value="CUO68167.1"/>
    <property type="molecule type" value="Genomic_DNA"/>
</dbReference>
<feature type="binding site" description="in other chain" evidence="10">
    <location>
        <begin position="165"/>
        <end position="167"/>
    </location>
    <ligand>
        <name>ATP</name>
        <dbReference type="ChEBI" id="CHEBI:30616"/>
        <note>ligand shared between two neighboring subunits</note>
    </ligand>
</feature>
<sequence>MNKDITLLTSESVTEGHPDKVCDMISDALLDAYLEEDPSAHVALETMASEDTVFIAGEVASFAKVDVKNKAREVICEIGYDSKEKGIDGKECLIITNIGVQSPDIAQGVTQCNGTIGAGDQGMMYGYACDDTEELMPLSISLAHKLSKRLTQVRKEGILPYLYPDGKSQVTVAYNNQGEILGVTDVVISAQHNAEVSVQKLRMDIEEHVIREVIPKELLLPDVKIHINPTGRFVVGGPAGDVGLTGRKIIVDTYGGIARHGGGAFSGKDPTKVDRSAAYMARYAAKNVVAAGFCKKCEINLAYAIGIPQPVSIKIDTFGTEEIPKEIIEDTVNEVFDFSVAGIINSLSLTKVKYKPVAAYGHFGRTDLDLPWERLDKVNILQEKAVARVAEEIYKNR</sequence>
<evidence type="ECO:0000256" key="11">
    <source>
        <dbReference type="RuleBase" id="RU000542"/>
    </source>
</evidence>
<evidence type="ECO:0000259" key="14">
    <source>
        <dbReference type="Pfam" id="PF02772"/>
    </source>
</evidence>
<organism evidence="17 22">
    <name type="scientific">Anaerobutyricum hallii</name>
    <dbReference type="NCBI Taxonomy" id="39488"/>
    <lineage>
        <taxon>Bacteria</taxon>
        <taxon>Bacillati</taxon>
        <taxon>Bacillota</taxon>
        <taxon>Clostridia</taxon>
        <taxon>Lachnospirales</taxon>
        <taxon>Lachnospiraceae</taxon>
        <taxon>Anaerobutyricum</taxon>
    </lineage>
</organism>
<evidence type="ECO:0000256" key="5">
    <source>
        <dbReference type="ARBA" id="ARBA00022723"/>
    </source>
</evidence>
<dbReference type="Proteomes" id="UP000095679">
    <property type="component" value="Unassembled WGS sequence"/>
</dbReference>
<dbReference type="GO" id="GO:0006556">
    <property type="term" value="P:S-adenosylmethionine biosynthetic process"/>
    <property type="evidence" value="ECO:0007669"/>
    <property type="project" value="UniProtKB-UniRule"/>
</dbReference>
<feature type="binding site" description="in other chain" evidence="10">
    <location>
        <position position="58"/>
    </location>
    <ligand>
        <name>L-methionine</name>
        <dbReference type="ChEBI" id="CHEBI:57844"/>
        <note>ligand shared between two neighboring subunits</note>
    </ligand>
</feature>
<feature type="binding site" description="in other chain" evidence="10">
    <location>
        <begin position="247"/>
        <end position="248"/>
    </location>
    <ligand>
        <name>ATP</name>
        <dbReference type="ChEBI" id="CHEBI:30616"/>
        <note>ligand shared between two neighboring subunits</note>
    </ligand>
</feature>
<feature type="binding site" description="in other chain" evidence="10">
    <location>
        <position position="101"/>
    </location>
    <ligand>
        <name>L-methionine</name>
        <dbReference type="ChEBI" id="CHEBI:57844"/>
        <note>ligand shared between two neighboring subunits</note>
    </ligand>
</feature>
<feature type="domain" description="S-adenosylmethionine synthetase central" evidence="14">
    <location>
        <begin position="116"/>
        <end position="233"/>
    </location>
</feature>
<dbReference type="OrthoDB" id="9801686at2"/>
<evidence type="ECO:0000313" key="22">
    <source>
        <dbReference type="Proteomes" id="UP000095679"/>
    </source>
</evidence>
<feature type="region of interest" description="Flexible loop" evidence="10">
    <location>
        <begin position="101"/>
        <end position="111"/>
    </location>
</feature>
<keyword evidence="5 10" id="KW-0479">Metal-binding</keyword>
<dbReference type="FunFam" id="3.30.300.10:FF:000003">
    <property type="entry name" value="S-adenosylmethionine synthase"/>
    <property type="match status" value="1"/>
</dbReference>
<dbReference type="PROSITE" id="PS00376">
    <property type="entry name" value="ADOMET_SYNTHASE_1"/>
    <property type="match status" value="1"/>
</dbReference>
<dbReference type="GO" id="GO:0006730">
    <property type="term" value="P:one-carbon metabolic process"/>
    <property type="evidence" value="ECO:0007669"/>
    <property type="project" value="UniProtKB-KW"/>
</dbReference>
<comment type="cofactor">
    <cofactor evidence="10">
        <name>Mg(2+)</name>
        <dbReference type="ChEBI" id="CHEBI:18420"/>
    </cofactor>
    <text evidence="10">Binds 2 divalent ions per subunit.</text>
</comment>
<keyword evidence="6 10" id="KW-0547">Nucleotide-binding</keyword>
<evidence type="ECO:0000313" key="20">
    <source>
        <dbReference type="EMBL" id="RHK38176.1"/>
    </source>
</evidence>
<feature type="binding site" evidence="10">
    <location>
        <position position="268"/>
    </location>
    <ligand>
        <name>ATP</name>
        <dbReference type="ChEBI" id="CHEBI:30616"/>
        <note>ligand shared between two neighboring subunits</note>
    </ligand>
</feature>
<dbReference type="Proteomes" id="UP000283497">
    <property type="component" value="Unassembled WGS sequence"/>
</dbReference>
<dbReference type="InterPro" id="IPR002133">
    <property type="entry name" value="S-AdoMet_synthetase"/>
</dbReference>
<evidence type="ECO:0000256" key="6">
    <source>
        <dbReference type="ARBA" id="ARBA00022741"/>
    </source>
</evidence>
<evidence type="ECO:0000256" key="12">
    <source>
        <dbReference type="RuleBase" id="RU004462"/>
    </source>
</evidence>
<keyword evidence="10" id="KW-0963">Cytoplasm</keyword>
<dbReference type="Pfam" id="PF02773">
    <property type="entry name" value="S-AdoMet_synt_C"/>
    <property type="match status" value="1"/>
</dbReference>
<feature type="binding site" evidence="10">
    <location>
        <position position="19"/>
    </location>
    <ligand>
        <name>Mg(2+)</name>
        <dbReference type="ChEBI" id="CHEBI:18420"/>
    </ligand>
</feature>
<dbReference type="RefSeq" id="WP_005343455.1">
    <property type="nucleotide sequence ID" value="NZ_BLYK01000038.1"/>
</dbReference>
<feature type="binding site" description="in other chain" evidence="10">
    <location>
        <position position="272"/>
    </location>
    <ligand>
        <name>L-methionine</name>
        <dbReference type="ChEBI" id="CHEBI:57844"/>
        <note>ligand shared between two neighboring subunits</note>
    </ligand>
</feature>
<dbReference type="CDD" id="cd18079">
    <property type="entry name" value="S-AdoMet_synt"/>
    <property type="match status" value="1"/>
</dbReference>
<dbReference type="PANTHER" id="PTHR11964">
    <property type="entry name" value="S-ADENOSYLMETHIONINE SYNTHETASE"/>
    <property type="match status" value="1"/>
</dbReference>
<evidence type="ECO:0000313" key="24">
    <source>
        <dbReference type="Proteomes" id="UP000283497"/>
    </source>
</evidence>
<keyword evidence="7 10" id="KW-0067">ATP-binding</keyword>
<evidence type="ECO:0000313" key="21">
    <source>
        <dbReference type="Proteomes" id="UP000095390"/>
    </source>
</evidence>
<evidence type="ECO:0000313" key="23">
    <source>
        <dbReference type="Proteomes" id="UP000262524"/>
    </source>
</evidence>
<dbReference type="Proteomes" id="UP000262524">
    <property type="component" value="Unassembled WGS sequence"/>
</dbReference>
<dbReference type="EMBL" id="QRNJ01000037">
    <property type="protein sequence ID" value="RHK38176.1"/>
    <property type="molecule type" value="Genomic_DNA"/>
</dbReference>
<evidence type="ECO:0000313" key="17">
    <source>
        <dbReference type="EMBL" id="CUO68167.1"/>
    </source>
</evidence>
<feature type="binding site" evidence="10">
    <location>
        <position position="264"/>
    </location>
    <ligand>
        <name>ATP</name>
        <dbReference type="ChEBI" id="CHEBI:30616"/>
        <note>ligand shared between two neighboring subunits</note>
    </ligand>
</feature>
<comment type="pathway">
    <text evidence="1 10">Amino-acid biosynthesis; S-adenosyl-L-methionine biosynthesis; S-adenosyl-L-methionine from L-methionine: step 1/1.</text>
</comment>
<dbReference type="GO" id="GO:0005524">
    <property type="term" value="F:ATP binding"/>
    <property type="evidence" value="ECO:0007669"/>
    <property type="project" value="UniProtKB-UniRule"/>
</dbReference>
<dbReference type="AlphaFoldDB" id="A0A174H433"/>
<evidence type="ECO:0000313" key="16">
    <source>
        <dbReference type="EMBL" id="CUM85677.1"/>
    </source>
</evidence>
<evidence type="ECO:0000256" key="7">
    <source>
        <dbReference type="ARBA" id="ARBA00022840"/>
    </source>
</evidence>
<keyword evidence="8 10" id="KW-0460">Magnesium</keyword>
<dbReference type="InterPro" id="IPR022636">
    <property type="entry name" value="S-AdoMet_synthetase_sfam"/>
</dbReference>
<dbReference type="GO" id="GO:0004478">
    <property type="term" value="F:methionine adenosyltransferase activity"/>
    <property type="evidence" value="ECO:0007669"/>
    <property type="project" value="UniProtKB-UniRule"/>
</dbReference>
<comment type="similarity">
    <text evidence="2 10 12">Belongs to the AdoMet synthase family.</text>
</comment>
<feature type="domain" description="S-adenosylmethionine synthetase N-terminal" evidence="13">
    <location>
        <begin position="7"/>
        <end position="103"/>
    </location>
</feature>
<feature type="domain" description="S-adenosylmethionine synthetase C-terminal" evidence="15">
    <location>
        <begin position="235"/>
        <end position="374"/>
    </location>
</feature>
<evidence type="ECO:0000256" key="2">
    <source>
        <dbReference type="ARBA" id="ARBA00009685"/>
    </source>
</evidence>
<evidence type="ECO:0000256" key="10">
    <source>
        <dbReference type="HAMAP-Rule" id="MF_00086"/>
    </source>
</evidence>
<comment type="subcellular location">
    <subcellularLocation>
        <location evidence="10 11">Cytoplasm</location>
    </subcellularLocation>
</comment>